<protein>
    <recommendedName>
        <fullName evidence="1">AP-5 complex subunit zeta-1 C-terminal TPR domain-containing protein</fullName>
    </recommendedName>
</protein>
<organism evidence="2 3">
    <name type="scientific">Halteria grandinella</name>
    <dbReference type="NCBI Taxonomy" id="5974"/>
    <lineage>
        <taxon>Eukaryota</taxon>
        <taxon>Sar</taxon>
        <taxon>Alveolata</taxon>
        <taxon>Ciliophora</taxon>
        <taxon>Intramacronucleata</taxon>
        <taxon>Spirotrichea</taxon>
        <taxon>Stichotrichia</taxon>
        <taxon>Sporadotrichida</taxon>
        <taxon>Halteriidae</taxon>
        <taxon>Halteria</taxon>
    </lineage>
</organism>
<evidence type="ECO:0000259" key="1">
    <source>
        <dbReference type="Pfam" id="PF25154"/>
    </source>
</evidence>
<dbReference type="InterPro" id="IPR028222">
    <property type="entry name" value="AP5Z1"/>
</dbReference>
<accession>A0A8J8NZF7</accession>
<gene>
    <name evidence="2" type="ORF">FGO68_gene9173</name>
</gene>
<dbReference type="Pfam" id="PF25154">
    <property type="entry name" value="TPR_AP5Z1_C"/>
    <property type="match status" value="1"/>
</dbReference>
<feature type="domain" description="AP-5 complex subunit zeta-1 C-terminal TPR" evidence="1">
    <location>
        <begin position="4"/>
        <end position="142"/>
    </location>
</feature>
<comment type="caution">
    <text evidence="2">The sequence shown here is derived from an EMBL/GenBank/DDBJ whole genome shotgun (WGS) entry which is preliminary data.</text>
</comment>
<dbReference type="EMBL" id="RRYP01004164">
    <property type="protein sequence ID" value="TNV83110.1"/>
    <property type="molecule type" value="Genomic_DNA"/>
</dbReference>
<dbReference type="InterPro" id="IPR056856">
    <property type="entry name" value="TPR_AP5Z1_C"/>
</dbReference>
<proteinExistence type="predicted"/>
<name>A0A8J8NZF7_HALGN</name>
<sequence>MNVQTTRVGQLTSVGYLILETFFKEVRNQEDSDEYLRELIKVLIQRYGLLYRGEGYKSDVQNFIKKELESSINKIPGLIVSEKALFLYVLDSVALEDAMQDLVLQLTWQVVEKVTNFCVQLSEQDAFDYFTAFENTGYQLFKSEIHHNSMLKDSIKKRKALMGNYKQEVKVDGKIKMQETFPIRLIQVVLTSMSQVALNFKFLIPRAHIFVHSILKQQAILREEIVDLAQLQVNILSNPAASTLLLL</sequence>
<dbReference type="GO" id="GO:0044599">
    <property type="term" value="C:AP-5 adaptor complex"/>
    <property type="evidence" value="ECO:0007669"/>
    <property type="project" value="InterPro"/>
</dbReference>
<evidence type="ECO:0000313" key="2">
    <source>
        <dbReference type="EMBL" id="TNV83110.1"/>
    </source>
</evidence>
<reference evidence="2" key="1">
    <citation type="submission" date="2019-06" db="EMBL/GenBank/DDBJ databases">
        <authorList>
            <person name="Zheng W."/>
        </authorList>
    </citation>
    <scope>NUCLEOTIDE SEQUENCE</scope>
    <source>
        <strain evidence="2">QDHG01</strain>
    </source>
</reference>
<keyword evidence="3" id="KW-1185">Reference proteome</keyword>
<dbReference type="PANTHER" id="PTHR46488:SF1">
    <property type="entry name" value="AP-5 COMPLEX SUBUNIT ZETA-1"/>
    <property type="match status" value="1"/>
</dbReference>
<dbReference type="OrthoDB" id="744564at2759"/>
<dbReference type="AlphaFoldDB" id="A0A8J8NZF7"/>
<dbReference type="Proteomes" id="UP000785679">
    <property type="component" value="Unassembled WGS sequence"/>
</dbReference>
<dbReference type="PANTHER" id="PTHR46488">
    <property type="entry name" value="AP-5 COMPLEX SUBUNIT ZETA-1"/>
    <property type="match status" value="1"/>
</dbReference>
<evidence type="ECO:0000313" key="3">
    <source>
        <dbReference type="Proteomes" id="UP000785679"/>
    </source>
</evidence>